<protein>
    <recommendedName>
        <fullName evidence="12">Permease family protein</fullName>
    </recommendedName>
</protein>
<dbReference type="GO" id="GO:0005886">
    <property type="term" value="C:plasma membrane"/>
    <property type="evidence" value="ECO:0007669"/>
    <property type="project" value="UniProtKB-SubCell"/>
</dbReference>
<dbReference type="BioCyc" id="EBAC796937-HMP:GMGH-482-MONOMER"/>
<dbReference type="GO" id="GO:0005345">
    <property type="term" value="F:purine nucleobase transmembrane transporter activity"/>
    <property type="evidence" value="ECO:0007669"/>
    <property type="project" value="TreeGrafter"/>
</dbReference>
<evidence type="ECO:0000256" key="6">
    <source>
        <dbReference type="ARBA" id="ARBA00022989"/>
    </source>
</evidence>
<dbReference type="InterPro" id="IPR006043">
    <property type="entry name" value="NCS2"/>
</dbReference>
<keyword evidence="3 8" id="KW-0813">Transport</keyword>
<dbReference type="EMBL" id="AFZE01000045">
    <property type="protein sequence ID" value="EHL13181.1"/>
    <property type="molecule type" value="Genomic_DNA"/>
</dbReference>
<name>G9X258_9FIRM</name>
<gene>
    <name evidence="10" type="ORF">HMPREF9629_00481</name>
</gene>
<feature type="transmembrane region" description="Helical" evidence="9">
    <location>
        <begin position="103"/>
        <end position="123"/>
    </location>
</feature>
<comment type="similarity">
    <text evidence="2 8">Belongs to the nucleobase:cation symporter-2 (NCS2) (TC 2.A.40) family. Azg-like subfamily.</text>
</comment>
<evidence type="ECO:0000256" key="4">
    <source>
        <dbReference type="ARBA" id="ARBA00022475"/>
    </source>
</evidence>
<evidence type="ECO:0000256" key="7">
    <source>
        <dbReference type="ARBA" id="ARBA00023136"/>
    </source>
</evidence>
<dbReference type="AlphaFoldDB" id="G9X258"/>
<comment type="subcellular location">
    <subcellularLocation>
        <location evidence="1 8">Cell membrane</location>
        <topology evidence="1 8">Multi-pass membrane protein</topology>
    </subcellularLocation>
</comment>
<proteinExistence type="inferred from homology"/>
<comment type="caution">
    <text evidence="10">The sequence shown here is derived from an EMBL/GenBank/DDBJ whole genome shotgun (WGS) entry which is preliminary data.</text>
</comment>
<feature type="transmembrane region" description="Helical" evidence="9">
    <location>
        <begin position="54"/>
        <end position="74"/>
    </location>
</feature>
<dbReference type="PATRIC" id="fig|796937.3.peg.1705"/>
<feature type="transmembrane region" description="Helical" evidence="9">
    <location>
        <begin position="201"/>
        <end position="220"/>
    </location>
</feature>
<dbReference type="PANTHER" id="PTHR43337">
    <property type="entry name" value="XANTHINE/URACIL PERMEASE C887.17-RELATED"/>
    <property type="match status" value="1"/>
</dbReference>
<dbReference type="PANTHER" id="PTHR43337:SF1">
    <property type="entry name" value="XANTHINE_URACIL PERMEASE C887.17-RELATED"/>
    <property type="match status" value="1"/>
</dbReference>
<dbReference type="RefSeq" id="WP_009524718.1">
    <property type="nucleotide sequence ID" value="NZ_JH414547.1"/>
</dbReference>
<dbReference type="InterPro" id="IPR045018">
    <property type="entry name" value="Azg-like"/>
</dbReference>
<dbReference type="Pfam" id="PF00860">
    <property type="entry name" value="Xan_ur_permease"/>
    <property type="match status" value="1"/>
</dbReference>
<feature type="transmembrane region" description="Helical" evidence="9">
    <location>
        <begin position="21"/>
        <end position="42"/>
    </location>
</feature>
<evidence type="ECO:0000256" key="8">
    <source>
        <dbReference type="PIRNR" id="PIRNR005353"/>
    </source>
</evidence>
<evidence type="ECO:0000256" key="2">
    <source>
        <dbReference type="ARBA" id="ARBA00005697"/>
    </source>
</evidence>
<dbReference type="HOGENOM" id="CLU_024508_0_1_9"/>
<feature type="transmembrane region" description="Helical" evidence="9">
    <location>
        <begin position="335"/>
        <end position="365"/>
    </location>
</feature>
<feature type="transmembrane region" description="Helical" evidence="9">
    <location>
        <begin position="135"/>
        <end position="157"/>
    </location>
</feature>
<dbReference type="InterPro" id="IPR026033">
    <property type="entry name" value="Azg-like_bact_archaea"/>
</dbReference>
<feature type="transmembrane region" description="Helical" evidence="9">
    <location>
        <begin position="240"/>
        <end position="260"/>
    </location>
</feature>
<feature type="transmembrane region" description="Helical" evidence="9">
    <location>
        <begin position="423"/>
        <end position="438"/>
    </location>
</feature>
<evidence type="ECO:0000313" key="10">
    <source>
        <dbReference type="EMBL" id="EHL13181.1"/>
    </source>
</evidence>
<keyword evidence="7 8" id="KW-0472">Membrane</keyword>
<evidence type="ECO:0000313" key="11">
    <source>
        <dbReference type="Proteomes" id="UP000006437"/>
    </source>
</evidence>
<keyword evidence="5 8" id="KW-0812">Transmembrane</keyword>
<dbReference type="Proteomes" id="UP000006437">
    <property type="component" value="Unassembled WGS sequence"/>
</dbReference>
<keyword evidence="4 8" id="KW-1003">Cell membrane</keyword>
<sequence length="439" mass="46542">MYDENGFLWKFFKLKENGTTVKTEVIAGFTTFVTLAYILAVNPGILEATGMDKGSVFTATVLASIIATVVMALYANYPFVLSAGMGLNAFFTYVVVLQMGHSWQFALSAVFIEGIIFLLLTFVKAREAIVNCIPLNLKSAVSVGIGLFIAFIGLKSAGIVVSDEATFVKLGNLTDPSAIVCIFGLFLCAFLIIWNVKGAILISVIASTLVGIPLGVTILPESIIGMPPSVAPTAMAFTQITQAELLSFDMFFCVVTFLFVDMFDTIGMLVGTASKVGMLDEKGNLPKASQALTADAIGTTVGAMLGTSTITTFAESAAGISEGGRTGLTGMVTSILFAVSLFFAPLFTAIPSAATAPALIMVGLFMIENIVNVDFSSYDEAIPAFLTILIMPLTYSIGDGVMVGIISYVICKILAKKFSEPSIVMYILTILFAGKIIFM</sequence>
<evidence type="ECO:0000256" key="3">
    <source>
        <dbReference type="ARBA" id="ARBA00022448"/>
    </source>
</evidence>
<keyword evidence="6 8" id="KW-1133">Transmembrane helix</keyword>
<dbReference type="PIRSF" id="PIRSF005353">
    <property type="entry name" value="PbuG"/>
    <property type="match status" value="1"/>
</dbReference>
<reference evidence="10 11" key="1">
    <citation type="submission" date="2011-08" db="EMBL/GenBank/DDBJ databases">
        <title>The Genome Sequence of Eubacteriaceae bacterium ACC19a.</title>
        <authorList>
            <consortium name="The Broad Institute Genome Sequencing Platform"/>
            <person name="Earl A."/>
            <person name="Ward D."/>
            <person name="Feldgarden M."/>
            <person name="Gevers D."/>
            <person name="Sizova M."/>
            <person name="Hazen A."/>
            <person name="Epstein S."/>
            <person name="Young S.K."/>
            <person name="Zeng Q."/>
            <person name="Gargeya S."/>
            <person name="Fitzgerald M."/>
            <person name="Haas B."/>
            <person name="Abouelleil A."/>
            <person name="Alvarado L."/>
            <person name="Arachchi H.M."/>
            <person name="Berlin A."/>
            <person name="Brown A."/>
            <person name="Chapman S.B."/>
            <person name="Chen Z."/>
            <person name="Dunbar C."/>
            <person name="Freedman E."/>
            <person name="Gearin G."/>
            <person name="Gellesch M."/>
            <person name="Goldberg J."/>
            <person name="Griggs A."/>
            <person name="Gujja S."/>
            <person name="Heiman D."/>
            <person name="Howarth C."/>
            <person name="Larson L."/>
            <person name="Lui A."/>
            <person name="MacDonald P.J.P."/>
            <person name="Montmayeur A."/>
            <person name="Murphy C."/>
            <person name="Neiman D."/>
            <person name="Pearson M."/>
            <person name="Priest M."/>
            <person name="Roberts A."/>
            <person name="Saif S."/>
            <person name="Shea T."/>
            <person name="Shenoy N."/>
            <person name="Sisk P."/>
            <person name="Stolte C."/>
            <person name="Sykes S."/>
            <person name="Wortman J."/>
            <person name="Nusbaum C."/>
            <person name="Birren B."/>
        </authorList>
    </citation>
    <scope>NUCLEOTIDE SEQUENCE [LARGE SCALE GENOMIC DNA]</scope>
    <source>
        <strain evidence="10 11">ACC19a</strain>
    </source>
</reference>
<evidence type="ECO:0008006" key="12">
    <source>
        <dbReference type="Google" id="ProtNLM"/>
    </source>
</evidence>
<feature type="transmembrane region" description="Helical" evidence="9">
    <location>
        <begin position="385"/>
        <end position="411"/>
    </location>
</feature>
<evidence type="ECO:0000256" key="9">
    <source>
        <dbReference type="SAM" id="Phobius"/>
    </source>
</evidence>
<feature type="transmembrane region" description="Helical" evidence="9">
    <location>
        <begin position="177"/>
        <end position="194"/>
    </location>
</feature>
<evidence type="ECO:0000256" key="5">
    <source>
        <dbReference type="ARBA" id="ARBA00022692"/>
    </source>
</evidence>
<organism evidence="10 11">
    <name type="scientific">Peptoanaerobacter stomatis</name>
    <dbReference type="NCBI Taxonomy" id="796937"/>
    <lineage>
        <taxon>Bacteria</taxon>
        <taxon>Bacillati</taxon>
        <taxon>Bacillota</taxon>
        <taxon>Clostridia</taxon>
        <taxon>Peptostreptococcales</taxon>
        <taxon>Filifactoraceae</taxon>
        <taxon>Peptoanaerobacter</taxon>
    </lineage>
</organism>
<evidence type="ECO:0000256" key="1">
    <source>
        <dbReference type="ARBA" id="ARBA00004651"/>
    </source>
</evidence>
<accession>G9X258</accession>